<dbReference type="InterPro" id="IPR023780">
    <property type="entry name" value="Chromo_domain"/>
</dbReference>
<organism evidence="2 3">
    <name type="scientific">Acer yangbiense</name>
    <dbReference type="NCBI Taxonomy" id="1000413"/>
    <lineage>
        <taxon>Eukaryota</taxon>
        <taxon>Viridiplantae</taxon>
        <taxon>Streptophyta</taxon>
        <taxon>Embryophyta</taxon>
        <taxon>Tracheophyta</taxon>
        <taxon>Spermatophyta</taxon>
        <taxon>Magnoliopsida</taxon>
        <taxon>eudicotyledons</taxon>
        <taxon>Gunneridae</taxon>
        <taxon>Pentapetalae</taxon>
        <taxon>rosids</taxon>
        <taxon>malvids</taxon>
        <taxon>Sapindales</taxon>
        <taxon>Sapindaceae</taxon>
        <taxon>Hippocastanoideae</taxon>
        <taxon>Acereae</taxon>
        <taxon>Acer</taxon>
    </lineage>
</organism>
<dbReference type="AlphaFoldDB" id="A0A5C7H3R4"/>
<name>A0A5C7H3R4_9ROSI</name>
<dbReference type="InterPro" id="IPR016197">
    <property type="entry name" value="Chromo-like_dom_sf"/>
</dbReference>
<dbReference type="PROSITE" id="PS50013">
    <property type="entry name" value="CHROMO_2"/>
    <property type="match status" value="1"/>
</dbReference>
<keyword evidence="3" id="KW-1185">Reference proteome</keyword>
<dbReference type="Gene3D" id="2.40.50.40">
    <property type="match status" value="1"/>
</dbReference>
<reference evidence="3" key="1">
    <citation type="journal article" date="2019" name="Gigascience">
        <title>De novo genome assembly of the endangered Acer yangbiense, a plant species with extremely small populations endemic to Yunnan Province, China.</title>
        <authorList>
            <person name="Yang J."/>
            <person name="Wariss H.M."/>
            <person name="Tao L."/>
            <person name="Zhang R."/>
            <person name="Yun Q."/>
            <person name="Hollingsworth P."/>
            <person name="Dao Z."/>
            <person name="Luo G."/>
            <person name="Guo H."/>
            <person name="Ma Y."/>
            <person name="Sun W."/>
        </authorList>
    </citation>
    <scope>NUCLEOTIDE SEQUENCE [LARGE SCALE GENOMIC DNA]</scope>
    <source>
        <strain evidence="3">cv. Malutang</strain>
    </source>
</reference>
<dbReference type="SUPFAM" id="SSF54160">
    <property type="entry name" value="Chromo domain-like"/>
    <property type="match status" value="1"/>
</dbReference>
<comment type="caution">
    <text evidence="2">The sequence shown here is derived from an EMBL/GenBank/DDBJ whole genome shotgun (WGS) entry which is preliminary data.</text>
</comment>
<feature type="domain" description="Chromo" evidence="1">
    <location>
        <begin position="58"/>
        <end position="116"/>
    </location>
</feature>
<dbReference type="InterPro" id="IPR000953">
    <property type="entry name" value="Chromo/chromo_shadow_dom"/>
</dbReference>
<protein>
    <recommendedName>
        <fullName evidence="1">Chromo domain-containing protein</fullName>
    </recommendedName>
</protein>
<evidence type="ECO:0000313" key="2">
    <source>
        <dbReference type="EMBL" id="TXG51634.1"/>
    </source>
</evidence>
<sequence>MTDNVATSYFQTRKKLSPKQVRWQDILVEFIYLLEYKPGKANVMADALSRKAELATMNATDRVIQRRGVPSYTEYLVKWKDFPDSEASWERGDTLWQFVEHIQRYKDDDAKRMSRA</sequence>
<dbReference type="OrthoDB" id="111931at2759"/>
<proteinExistence type="predicted"/>
<dbReference type="Proteomes" id="UP000323000">
    <property type="component" value="Chromosome 11"/>
</dbReference>
<dbReference type="EMBL" id="VAHF01000011">
    <property type="protein sequence ID" value="TXG51634.1"/>
    <property type="molecule type" value="Genomic_DNA"/>
</dbReference>
<accession>A0A5C7H3R4</accession>
<dbReference type="SMART" id="SM00298">
    <property type="entry name" value="CHROMO"/>
    <property type="match status" value="1"/>
</dbReference>
<evidence type="ECO:0000259" key="1">
    <source>
        <dbReference type="PROSITE" id="PS50013"/>
    </source>
</evidence>
<dbReference type="Pfam" id="PF00385">
    <property type="entry name" value="Chromo"/>
    <property type="match status" value="1"/>
</dbReference>
<gene>
    <name evidence="2" type="ORF">EZV62_024158</name>
</gene>
<evidence type="ECO:0000313" key="3">
    <source>
        <dbReference type="Proteomes" id="UP000323000"/>
    </source>
</evidence>